<dbReference type="Proteomes" id="UP000515151">
    <property type="component" value="Chromosome 8"/>
</dbReference>
<reference evidence="1" key="1">
    <citation type="journal article" date="2020" name="Plant Biotechnol. J.">
        <title>The pomegranate (Punica granatum L.) draft genome dissects genetic divergence between soft- and hard-seeded cultivars.</title>
        <authorList>
            <person name="Luo X."/>
            <person name="Li H."/>
            <person name="Wu Z."/>
            <person name="Yao W."/>
            <person name="Zhao P."/>
            <person name="Cao D."/>
            <person name="Yu H."/>
            <person name="Li K."/>
            <person name="Poudel K."/>
            <person name="Zhao D."/>
            <person name="Zhang F."/>
            <person name="Xia X."/>
            <person name="Chen L."/>
            <person name="Wang Q."/>
            <person name="Jing D."/>
            <person name="Cao S."/>
        </authorList>
    </citation>
    <scope>NUCLEOTIDE SEQUENCE [LARGE SCALE GENOMIC DNA]</scope>
    <source>
        <strain evidence="1">cv. Tunisia</strain>
    </source>
</reference>
<evidence type="ECO:0000313" key="1">
    <source>
        <dbReference type="Proteomes" id="UP000515151"/>
    </source>
</evidence>
<accession>A0A6P8BVC5</accession>
<dbReference type="AlphaFoldDB" id="A0A6P8BVC5"/>
<name>A0A6P8BVC5_PUNGR</name>
<gene>
    <name evidence="2" type="primary">LOC116188967</name>
</gene>
<reference evidence="2" key="2">
    <citation type="submission" date="2025-08" db="UniProtKB">
        <authorList>
            <consortium name="RefSeq"/>
        </authorList>
    </citation>
    <scope>IDENTIFICATION</scope>
    <source>
        <tissue evidence="2">Leaf</tissue>
    </source>
</reference>
<sequence>MDICHGSRPTDLGEPPSSEPWARLFLSRSGDDKAGCRRCRGRGDRPAAAAKSDLQRLQIGNQGFGRLEESEWEMRKMINSTSGWHTSKIQIIEEGIYGISALFFMRILSGMAIHHVHVMNAYSASMLDENLDPEFLFWISGFPNWGISIPYGIHGEGNPNSCEPNIPLVDTNYLMGFAEILVCPLA</sequence>
<keyword evidence="1" id="KW-1185">Reference proteome</keyword>
<dbReference type="RefSeq" id="XP_031374285.1">
    <property type="nucleotide sequence ID" value="XM_031518425.1"/>
</dbReference>
<organism evidence="1 2">
    <name type="scientific">Punica granatum</name>
    <name type="common">Pomegranate</name>
    <dbReference type="NCBI Taxonomy" id="22663"/>
    <lineage>
        <taxon>Eukaryota</taxon>
        <taxon>Viridiplantae</taxon>
        <taxon>Streptophyta</taxon>
        <taxon>Embryophyta</taxon>
        <taxon>Tracheophyta</taxon>
        <taxon>Spermatophyta</taxon>
        <taxon>Magnoliopsida</taxon>
        <taxon>eudicotyledons</taxon>
        <taxon>Gunneridae</taxon>
        <taxon>Pentapetalae</taxon>
        <taxon>rosids</taxon>
        <taxon>malvids</taxon>
        <taxon>Myrtales</taxon>
        <taxon>Lythraceae</taxon>
        <taxon>Punica</taxon>
    </lineage>
</organism>
<proteinExistence type="predicted"/>
<protein>
    <submittedName>
        <fullName evidence="2">Uncharacterized protein LOC116188967</fullName>
    </submittedName>
</protein>
<evidence type="ECO:0000313" key="2">
    <source>
        <dbReference type="RefSeq" id="XP_031374285.1"/>
    </source>
</evidence>
<dbReference type="GeneID" id="116188967"/>